<accession>A0A375E5Y3</accession>
<dbReference type="SUPFAM" id="SSF53850">
    <property type="entry name" value="Periplasmic binding protein-like II"/>
    <property type="match status" value="1"/>
</dbReference>
<gene>
    <name evidence="6" type="primary">yeiE</name>
    <name evidence="6" type="ORF">CBM2613_A70031</name>
</gene>
<evidence type="ECO:0000259" key="5">
    <source>
        <dbReference type="PROSITE" id="PS50931"/>
    </source>
</evidence>
<keyword evidence="3" id="KW-0238">DNA-binding</keyword>
<keyword evidence="2" id="KW-0805">Transcription regulation</keyword>
<dbReference type="Gene3D" id="3.40.190.290">
    <property type="match status" value="1"/>
</dbReference>
<proteinExistence type="inferred from homology"/>
<comment type="similarity">
    <text evidence="1">Belongs to the LysR transcriptional regulatory family.</text>
</comment>
<dbReference type="InterPro" id="IPR005119">
    <property type="entry name" value="LysR_subst-bd"/>
</dbReference>
<evidence type="ECO:0000256" key="1">
    <source>
        <dbReference type="ARBA" id="ARBA00009437"/>
    </source>
</evidence>
<evidence type="ECO:0000256" key="2">
    <source>
        <dbReference type="ARBA" id="ARBA00023015"/>
    </source>
</evidence>
<reference evidence="6" key="1">
    <citation type="submission" date="2018-01" db="EMBL/GenBank/DDBJ databases">
        <authorList>
            <person name="Clerissi C."/>
        </authorList>
    </citation>
    <scope>NUCLEOTIDE SEQUENCE</scope>
    <source>
        <strain evidence="6">Cupriavidus taiwanensis STM 8556</strain>
    </source>
</reference>
<evidence type="ECO:0000256" key="4">
    <source>
        <dbReference type="ARBA" id="ARBA00023163"/>
    </source>
</evidence>
<dbReference type="NCBIfam" id="NF008095">
    <property type="entry name" value="PRK10837.1"/>
    <property type="match status" value="1"/>
</dbReference>
<dbReference type="GO" id="GO:0000976">
    <property type="term" value="F:transcription cis-regulatory region binding"/>
    <property type="evidence" value="ECO:0007669"/>
    <property type="project" value="TreeGrafter"/>
</dbReference>
<dbReference type="PANTHER" id="PTHR30126:SF94">
    <property type="entry name" value="LYSR FAMILY TRANSCRIPTIONAL REGULATOR"/>
    <property type="match status" value="1"/>
</dbReference>
<dbReference type="Proteomes" id="UP000256952">
    <property type="component" value="Chromosome CBM2613_a"/>
</dbReference>
<dbReference type="PANTHER" id="PTHR30126">
    <property type="entry name" value="HTH-TYPE TRANSCRIPTIONAL REGULATOR"/>
    <property type="match status" value="1"/>
</dbReference>
<dbReference type="AlphaFoldDB" id="A0A375E5Y3"/>
<protein>
    <submittedName>
        <fullName evidence="6">Uncharacterized HTH-type transcriptional regulator YeiE</fullName>
    </submittedName>
</protein>
<keyword evidence="4" id="KW-0804">Transcription</keyword>
<evidence type="ECO:0000313" key="6">
    <source>
        <dbReference type="EMBL" id="SOZ65387.1"/>
    </source>
</evidence>
<evidence type="ECO:0000256" key="3">
    <source>
        <dbReference type="ARBA" id="ARBA00023125"/>
    </source>
</evidence>
<dbReference type="SUPFAM" id="SSF46785">
    <property type="entry name" value="Winged helix' DNA-binding domain"/>
    <property type="match status" value="1"/>
</dbReference>
<dbReference type="Pfam" id="PF00126">
    <property type="entry name" value="HTH_1"/>
    <property type="match status" value="1"/>
</dbReference>
<dbReference type="EMBL" id="OFTH01000031">
    <property type="protein sequence ID" value="SOZ65387.1"/>
    <property type="molecule type" value="Genomic_DNA"/>
</dbReference>
<name>A0A375E5Y3_9BURK</name>
<dbReference type="PROSITE" id="PS50931">
    <property type="entry name" value="HTH_LYSR"/>
    <property type="match status" value="1"/>
</dbReference>
<dbReference type="GO" id="GO:0003700">
    <property type="term" value="F:DNA-binding transcription factor activity"/>
    <property type="evidence" value="ECO:0007669"/>
    <property type="project" value="InterPro"/>
</dbReference>
<dbReference type="InterPro" id="IPR000847">
    <property type="entry name" value="LysR_HTH_N"/>
</dbReference>
<dbReference type="InterPro" id="IPR036390">
    <property type="entry name" value="WH_DNA-bd_sf"/>
</dbReference>
<dbReference type="Gene3D" id="1.10.10.10">
    <property type="entry name" value="Winged helix-like DNA-binding domain superfamily/Winged helix DNA-binding domain"/>
    <property type="match status" value="1"/>
</dbReference>
<sequence length="317" mass="34426">MVTRKTGQSGGRLRINLKLLEVFLATAHDGSTRAAADRVARSQSAASSALVELESLLGVQLFDRSGRRLVLNENGRAFLPRAASLIEAAGELEHLFHGQHAAPLRVAASMTIGEHILPPLLARWKVSHPNSPVRLQIANTTEVLAAVAAFDADIGFIEGPQSHPDLLLREWMTDEMVIISSSSHPLARGMVTREALREARWALRERGSGTREAADRWLLAQLEDVHVDFELGTPEAIKALVAAGDALAILPRHSVAASLRRGELKELRAFLPTAVRQLAVVTHRERRLGAGGEAFLEHCFEGVGKIKRSSAARSVMS</sequence>
<dbReference type="Pfam" id="PF03466">
    <property type="entry name" value="LysR_substrate"/>
    <property type="match status" value="1"/>
</dbReference>
<organism evidence="6">
    <name type="scientific">Cupriavidus taiwanensis</name>
    <dbReference type="NCBI Taxonomy" id="164546"/>
    <lineage>
        <taxon>Bacteria</taxon>
        <taxon>Pseudomonadati</taxon>
        <taxon>Pseudomonadota</taxon>
        <taxon>Betaproteobacteria</taxon>
        <taxon>Burkholderiales</taxon>
        <taxon>Burkholderiaceae</taxon>
        <taxon>Cupriavidus</taxon>
    </lineage>
</organism>
<dbReference type="CDD" id="cd08420">
    <property type="entry name" value="PBP2_CysL_like"/>
    <property type="match status" value="1"/>
</dbReference>
<dbReference type="InterPro" id="IPR036388">
    <property type="entry name" value="WH-like_DNA-bd_sf"/>
</dbReference>
<feature type="domain" description="HTH lysR-type" evidence="5">
    <location>
        <begin position="15"/>
        <end position="72"/>
    </location>
</feature>
<comment type="caution">
    <text evidence="6">The sequence shown here is derived from an EMBL/GenBank/DDBJ whole genome shotgun (WGS) entry which is preliminary data.</text>
</comment>